<evidence type="ECO:0000313" key="2">
    <source>
        <dbReference type="EMBL" id="GIU41615.1"/>
    </source>
</evidence>
<proteinExistence type="predicted"/>
<reference evidence="2" key="1">
    <citation type="submission" date="2021-05" db="EMBL/GenBank/DDBJ databases">
        <title>Molecular characterization for Shewanella algae harboring chromosomal blaOXA-55-like strains isolated from clinical and environment sample.</title>
        <authorList>
            <person name="Ohama Y."/>
            <person name="Aoki K."/>
            <person name="Harada S."/>
            <person name="Moriya K."/>
            <person name="Ishii Y."/>
            <person name="Tateda K."/>
        </authorList>
    </citation>
    <scope>NUCLEOTIDE SEQUENCE</scope>
    <source>
        <strain evidence="2">JCM 11563</strain>
    </source>
</reference>
<dbReference type="InterPro" id="IPR021559">
    <property type="entry name" value="DUF3019"/>
</dbReference>
<name>A0ABQ4P272_9GAMM</name>
<gene>
    <name evidence="2" type="ORF">TUM4438_06260</name>
</gene>
<feature type="chain" id="PRO_5046573094" evidence="1">
    <location>
        <begin position="25"/>
        <end position="140"/>
    </location>
</feature>
<keyword evidence="1" id="KW-0732">Signal</keyword>
<accession>A0ABQ4P272</accession>
<sequence length="140" mass="15737">MLSKSKLLFLPLLLSLLLSASAIAENTTEEPVPEPKLTLSPEICITSADQETCDIEVTLNWQAETNKTVCIISDYKDLNKWCSSSPNIHSFSVNISATRDIQFVMIDKDTHETIAGVKLKVTQASPPQVRRRYRNPWSLF</sequence>
<evidence type="ECO:0000313" key="3">
    <source>
        <dbReference type="Proteomes" id="UP000887104"/>
    </source>
</evidence>
<keyword evidence="3" id="KW-1185">Reference proteome</keyword>
<protein>
    <submittedName>
        <fullName evidence="2">DUF3019 domain-containing protein</fullName>
    </submittedName>
</protein>
<dbReference type="RefSeq" id="WP_220779309.1">
    <property type="nucleotide sequence ID" value="NZ_BPEY01000007.1"/>
</dbReference>
<dbReference type="Pfam" id="PF11456">
    <property type="entry name" value="DUF3019"/>
    <property type="match status" value="1"/>
</dbReference>
<organism evidence="2 3">
    <name type="scientific">Shewanella sairae</name>
    <dbReference type="NCBI Taxonomy" id="190310"/>
    <lineage>
        <taxon>Bacteria</taxon>
        <taxon>Pseudomonadati</taxon>
        <taxon>Pseudomonadota</taxon>
        <taxon>Gammaproteobacteria</taxon>
        <taxon>Alteromonadales</taxon>
        <taxon>Shewanellaceae</taxon>
        <taxon>Shewanella</taxon>
    </lineage>
</organism>
<dbReference type="EMBL" id="BPEY01000007">
    <property type="protein sequence ID" value="GIU41615.1"/>
    <property type="molecule type" value="Genomic_DNA"/>
</dbReference>
<comment type="caution">
    <text evidence="2">The sequence shown here is derived from an EMBL/GenBank/DDBJ whole genome shotgun (WGS) entry which is preliminary data.</text>
</comment>
<feature type="signal peptide" evidence="1">
    <location>
        <begin position="1"/>
        <end position="24"/>
    </location>
</feature>
<evidence type="ECO:0000256" key="1">
    <source>
        <dbReference type="SAM" id="SignalP"/>
    </source>
</evidence>
<dbReference type="Proteomes" id="UP000887104">
    <property type="component" value="Unassembled WGS sequence"/>
</dbReference>